<keyword evidence="3" id="KW-1185">Reference proteome</keyword>
<dbReference type="Proteomes" id="UP001304895">
    <property type="component" value="Unassembled WGS sequence"/>
</dbReference>
<organism evidence="2 3">
    <name type="scientific">Trichocladium antarcticum</name>
    <dbReference type="NCBI Taxonomy" id="1450529"/>
    <lineage>
        <taxon>Eukaryota</taxon>
        <taxon>Fungi</taxon>
        <taxon>Dikarya</taxon>
        <taxon>Ascomycota</taxon>
        <taxon>Pezizomycotina</taxon>
        <taxon>Sordariomycetes</taxon>
        <taxon>Sordariomycetidae</taxon>
        <taxon>Sordariales</taxon>
        <taxon>Chaetomiaceae</taxon>
        <taxon>Trichocladium</taxon>
    </lineage>
</organism>
<dbReference type="AlphaFoldDB" id="A0AAN6UGN2"/>
<protein>
    <submittedName>
        <fullName evidence="2">Uncharacterized protein</fullName>
    </submittedName>
</protein>
<evidence type="ECO:0000313" key="2">
    <source>
        <dbReference type="EMBL" id="KAK4132374.1"/>
    </source>
</evidence>
<accession>A0AAN6UGN2</accession>
<comment type="caution">
    <text evidence="2">The sequence shown here is derived from an EMBL/GenBank/DDBJ whole genome shotgun (WGS) entry which is preliminary data.</text>
</comment>
<gene>
    <name evidence="2" type="ORF">BT67DRAFT_443937</name>
</gene>
<evidence type="ECO:0000256" key="1">
    <source>
        <dbReference type="SAM" id="MobiDB-lite"/>
    </source>
</evidence>
<name>A0AAN6UGN2_9PEZI</name>
<sequence>MPPCLSRPAICELTGFNSWTAIQAWLLDVVEPAFQALIDGYLRWHERRGEKTNHGPDGTKEHFIRNAQSFEREVARRVAEIRTGNPPRIPRPARECQPTCHHFRYCSPDLQGIFFPQRTTAGRTTRTSSSRRWRWTASPSPTPTARARSTSRTRAGPMSPRRCSPTCMS</sequence>
<reference evidence="2" key="2">
    <citation type="submission" date="2023-05" db="EMBL/GenBank/DDBJ databases">
        <authorList>
            <consortium name="Lawrence Berkeley National Laboratory"/>
            <person name="Steindorff A."/>
            <person name="Hensen N."/>
            <person name="Bonometti L."/>
            <person name="Westerberg I."/>
            <person name="Brannstrom I.O."/>
            <person name="Guillou S."/>
            <person name="Cros-Aarteil S."/>
            <person name="Calhoun S."/>
            <person name="Haridas S."/>
            <person name="Kuo A."/>
            <person name="Mondo S."/>
            <person name="Pangilinan J."/>
            <person name="Riley R."/>
            <person name="Labutti K."/>
            <person name="Andreopoulos B."/>
            <person name="Lipzen A."/>
            <person name="Chen C."/>
            <person name="Yanf M."/>
            <person name="Daum C."/>
            <person name="Ng V."/>
            <person name="Clum A."/>
            <person name="Ohm R."/>
            <person name="Martin F."/>
            <person name="Silar P."/>
            <person name="Natvig D."/>
            <person name="Lalanne C."/>
            <person name="Gautier V."/>
            <person name="Ament-Velasquez S.L."/>
            <person name="Kruys A."/>
            <person name="Hutchinson M.I."/>
            <person name="Powell A.J."/>
            <person name="Barry K."/>
            <person name="Miller A.N."/>
            <person name="Grigoriev I.V."/>
            <person name="Debuchy R."/>
            <person name="Gladieux P."/>
            <person name="Thoren M.H."/>
            <person name="Johannesson H."/>
        </authorList>
    </citation>
    <scope>NUCLEOTIDE SEQUENCE</scope>
    <source>
        <strain evidence="2">CBS 123565</strain>
    </source>
</reference>
<reference evidence="2" key="1">
    <citation type="journal article" date="2023" name="Mol. Phylogenet. Evol.">
        <title>Genome-scale phylogeny and comparative genomics of the fungal order Sordariales.</title>
        <authorList>
            <person name="Hensen N."/>
            <person name="Bonometti L."/>
            <person name="Westerberg I."/>
            <person name="Brannstrom I.O."/>
            <person name="Guillou S."/>
            <person name="Cros-Aarteil S."/>
            <person name="Calhoun S."/>
            <person name="Haridas S."/>
            <person name="Kuo A."/>
            <person name="Mondo S."/>
            <person name="Pangilinan J."/>
            <person name="Riley R."/>
            <person name="LaButti K."/>
            <person name="Andreopoulos B."/>
            <person name="Lipzen A."/>
            <person name="Chen C."/>
            <person name="Yan M."/>
            <person name="Daum C."/>
            <person name="Ng V."/>
            <person name="Clum A."/>
            <person name="Steindorff A."/>
            <person name="Ohm R.A."/>
            <person name="Martin F."/>
            <person name="Silar P."/>
            <person name="Natvig D.O."/>
            <person name="Lalanne C."/>
            <person name="Gautier V."/>
            <person name="Ament-Velasquez S.L."/>
            <person name="Kruys A."/>
            <person name="Hutchinson M.I."/>
            <person name="Powell A.J."/>
            <person name="Barry K."/>
            <person name="Miller A.N."/>
            <person name="Grigoriev I.V."/>
            <person name="Debuchy R."/>
            <person name="Gladieux P."/>
            <person name="Hiltunen Thoren M."/>
            <person name="Johannesson H."/>
        </authorList>
    </citation>
    <scope>NUCLEOTIDE SEQUENCE</scope>
    <source>
        <strain evidence="2">CBS 123565</strain>
    </source>
</reference>
<feature type="compositionally biased region" description="Low complexity" evidence="1">
    <location>
        <begin position="135"/>
        <end position="157"/>
    </location>
</feature>
<dbReference type="EMBL" id="MU853418">
    <property type="protein sequence ID" value="KAK4132374.1"/>
    <property type="molecule type" value="Genomic_DNA"/>
</dbReference>
<proteinExistence type="predicted"/>
<feature type="region of interest" description="Disordered" evidence="1">
    <location>
        <begin position="120"/>
        <end position="169"/>
    </location>
</feature>
<evidence type="ECO:0000313" key="3">
    <source>
        <dbReference type="Proteomes" id="UP001304895"/>
    </source>
</evidence>